<evidence type="ECO:0000313" key="2">
    <source>
        <dbReference type="Proteomes" id="UP000182248"/>
    </source>
</evidence>
<keyword evidence="2" id="KW-1185">Reference proteome</keyword>
<accession>A0A1K1RH46</accession>
<proteinExistence type="predicted"/>
<reference evidence="1 2" key="1">
    <citation type="submission" date="2016-11" db="EMBL/GenBank/DDBJ databases">
        <authorList>
            <person name="Jaros S."/>
            <person name="Januszkiewicz K."/>
            <person name="Wedrychowicz H."/>
        </authorList>
    </citation>
    <scope>NUCLEOTIDE SEQUENCE [LARGE SCALE GENOMIC DNA]</scope>
    <source>
        <strain evidence="1 2">CGMCC 1.12145</strain>
    </source>
</reference>
<name>A0A1K1RH46_9FLAO</name>
<organism evidence="1 2">
    <name type="scientific">Sinomicrobium oceani</name>
    <dbReference type="NCBI Taxonomy" id="1150368"/>
    <lineage>
        <taxon>Bacteria</taxon>
        <taxon>Pseudomonadati</taxon>
        <taxon>Bacteroidota</taxon>
        <taxon>Flavobacteriia</taxon>
        <taxon>Flavobacteriales</taxon>
        <taxon>Flavobacteriaceae</taxon>
        <taxon>Sinomicrobium</taxon>
    </lineage>
</organism>
<sequence length="74" mass="8967">MAVTYNLNTDHYIFRNVHTTFRSSLPESDKTWPDSMNIPWAHIVYTPYSFYDYNVCLFFYILNFLDKKILTILF</sequence>
<gene>
    <name evidence="1" type="ORF">SAMN02927921_03559</name>
</gene>
<dbReference type="AlphaFoldDB" id="A0A1K1RH46"/>
<protein>
    <submittedName>
        <fullName evidence="1">Uncharacterized protein</fullName>
    </submittedName>
</protein>
<dbReference type="Proteomes" id="UP000182248">
    <property type="component" value="Unassembled WGS sequence"/>
</dbReference>
<dbReference type="EMBL" id="FPJE01000025">
    <property type="protein sequence ID" value="SFW71384.1"/>
    <property type="molecule type" value="Genomic_DNA"/>
</dbReference>
<evidence type="ECO:0000313" key="1">
    <source>
        <dbReference type="EMBL" id="SFW71384.1"/>
    </source>
</evidence>